<name>A0ABN2GUW9_9MICO</name>
<protein>
    <recommendedName>
        <fullName evidence="3">Transcriptional regulator, AbiEi antitoxin, Type IV TA system</fullName>
    </recommendedName>
</protein>
<reference evidence="1 2" key="1">
    <citation type="journal article" date="2019" name="Int. J. Syst. Evol. Microbiol.">
        <title>The Global Catalogue of Microorganisms (GCM) 10K type strain sequencing project: providing services to taxonomists for standard genome sequencing and annotation.</title>
        <authorList>
            <consortium name="The Broad Institute Genomics Platform"/>
            <consortium name="The Broad Institute Genome Sequencing Center for Infectious Disease"/>
            <person name="Wu L."/>
            <person name="Ma J."/>
        </authorList>
    </citation>
    <scope>NUCLEOTIDE SEQUENCE [LARGE SCALE GENOMIC DNA]</scope>
    <source>
        <strain evidence="1 2">JCM 15575</strain>
    </source>
</reference>
<gene>
    <name evidence="1" type="ORF">GCM10009807_21460</name>
</gene>
<comment type="caution">
    <text evidence="1">The sequence shown here is derived from an EMBL/GenBank/DDBJ whole genome shotgun (WGS) entry which is preliminary data.</text>
</comment>
<organism evidence="1 2">
    <name type="scientific">Microbacterium lacus</name>
    <dbReference type="NCBI Taxonomy" id="415217"/>
    <lineage>
        <taxon>Bacteria</taxon>
        <taxon>Bacillati</taxon>
        <taxon>Actinomycetota</taxon>
        <taxon>Actinomycetes</taxon>
        <taxon>Micrococcales</taxon>
        <taxon>Microbacteriaceae</taxon>
        <taxon>Microbacterium</taxon>
    </lineage>
</organism>
<sequence>MVLTLEADAGHPVLAPSPIPLIRSAAVAHADREVADGRLVRVRRGVLTPASAWSALPPWEKYRARVHATAMTHPDAVFCLESAAALLGAPIFGHPRDVHVLDLPNANARLSGGLRHHTTAQDRNIVRIGGLLVTSLIDTTVDIARSRHPAVALSVADATLRLDPTASVEVLVATNESRLSKRGRRLARWPLHRASPSAETTLESISRGVIEWLGFDEPVLQREFRTGDFLDRSDMWWEHARVIGEADGELKYDGRLQPGAEAIRKEKERDRRLLCHASRIVHWGWSDAIRVDPLRSILRRAGLPQRRPESSQELHSLTALLDARSLR</sequence>
<evidence type="ECO:0000313" key="2">
    <source>
        <dbReference type="Proteomes" id="UP001500596"/>
    </source>
</evidence>
<proteinExistence type="predicted"/>
<evidence type="ECO:0000313" key="1">
    <source>
        <dbReference type="EMBL" id="GAA1677221.1"/>
    </source>
</evidence>
<dbReference type="RefSeq" id="WP_344054397.1">
    <property type="nucleotide sequence ID" value="NZ_BAAAPK010000001.1"/>
</dbReference>
<dbReference type="Proteomes" id="UP001500596">
    <property type="component" value="Unassembled WGS sequence"/>
</dbReference>
<keyword evidence="2" id="KW-1185">Reference proteome</keyword>
<evidence type="ECO:0008006" key="3">
    <source>
        <dbReference type="Google" id="ProtNLM"/>
    </source>
</evidence>
<accession>A0ABN2GUW9</accession>
<dbReference type="EMBL" id="BAAAPK010000001">
    <property type="protein sequence ID" value="GAA1677221.1"/>
    <property type="molecule type" value="Genomic_DNA"/>
</dbReference>